<dbReference type="SMART" id="SM00430">
    <property type="entry name" value="HOLI"/>
    <property type="match status" value="1"/>
</dbReference>
<evidence type="ECO:0000256" key="2">
    <source>
        <dbReference type="ARBA" id="ARBA00022771"/>
    </source>
</evidence>
<evidence type="ECO:0000259" key="12">
    <source>
        <dbReference type="PROSITE" id="PS51843"/>
    </source>
</evidence>
<dbReference type="CDD" id="cd06934">
    <property type="entry name" value="NR_LBD_PXR_like"/>
    <property type="match status" value="1"/>
</dbReference>
<dbReference type="GeneTree" id="ENSGT00940000161118"/>
<dbReference type="Gene3D" id="1.10.565.10">
    <property type="entry name" value="Retinoid X Receptor"/>
    <property type="match status" value="1"/>
</dbReference>
<evidence type="ECO:0000256" key="8">
    <source>
        <dbReference type="ARBA" id="ARBA00023242"/>
    </source>
</evidence>
<dbReference type="PROSITE" id="PS51030">
    <property type="entry name" value="NUCLEAR_REC_DBD_2"/>
    <property type="match status" value="1"/>
</dbReference>
<dbReference type="STRING" id="205130.ENSMAMP00000022068"/>
<dbReference type="Ensembl" id="ENSMAMT00000022628.2">
    <property type="protein sequence ID" value="ENSMAMP00000022068.1"/>
    <property type="gene ID" value="ENSMAMG00000014844.2"/>
</dbReference>
<dbReference type="PRINTS" id="PR00398">
    <property type="entry name" value="STRDHORMONER"/>
</dbReference>
<dbReference type="RefSeq" id="XP_026152336.1">
    <property type="nucleotide sequence ID" value="XM_026296551.1"/>
</dbReference>
<dbReference type="InterPro" id="IPR050234">
    <property type="entry name" value="Nuclear_hormone_rcpt_NR1"/>
</dbReference>
<dbReference type="InterPro" id="IPR001628">
    <property type="entry name" value="Znf_hrmn_rcpt"/>
</dbReference>
<dbReference type="InterPro" id="IPR001723">
    <property type="entry name" value="Nuclear_hrmn_rcpt"/>
</dbReference>
<keyword evidence="3 9" id="KW-0862">Zinc</keyword>
<dbReference type="GeneID" id="113124079"/>
<dbReference type="GO" id="GO:0000978">
    <property type="term" value="F:RNA polymerase II cis-regulatory region sequence-specific DNA binding"/>
    <property type="evidence" value="ECO:0007669"/>
    <property type="project" value="TreeGrafter"/>
</dbReference>
<evidence type="ECO:0000256" key="3">
    <source>
        <dbReference type="ARBA" id="ARBA00022833"/>
    </source>
</evidence>
<keyword evidence="14" id="KW-1185">Reference proteome</keyword>
<dbReference type="Pfam" id="PF00105">
    <property type="entry name" value="zf-C4"/>
    <property type="match status" value="1"/>
</dbReference>
<feature type="domain" description="NR LBD" evidence="12">
    <location>
        <begin position="135"/>
        <end position="431"/>
    </location>
</feature>
<dbReference type="GO" id="GO:0000122">
    <property type="term" value="P:negative regulation of transcription by RNA polymerase II"/>
    <property type="evidence" value="ECO:0007669"/>
    <property type="project" value="TreeGrafter"/>
</dbReference>
<keyword evidence="5 9" id="KW-0238">DNA-binding</keyword>
<dbReference type="GO" id="GO:0045944">
    <property type="term" value="P:positive regulation of transcription by RNA polymerase II"/>
    <property type="evidence" value="ECO:0007669"/>
    <property type="project" value="TreeGrafter"/>
</dbReference>
<keyword evidence="1 9" id="KW-0479">Metal-binding</keyword>
<organism evidence="13 14">
    <name type="scientific">Mastacembelus armatus</name>
    <name type="common">zig-zag eel</name>
    <dbReference type="NCBI Taxonomy" id="205130"/>
    <lineage>
        <taxon>Eukaryota</taxon>
        <taxon>Metazoa</taxon>
        <taxon>Chordata</taxon>
        <taxon>Craniata</taxon>
        <taxon>Vertebrata</taxon>
        <taxon>Euteleostomi</taxon>
        <taxon>Actinopterygii</taxon>
        <taxon>Neopterygii</taxon>
        <taxon>Teleostei</taxon>
        <taxon>Neoteleostei</taxon>
        <taxon>Acanthomorphata</taxon>
        <taxon>Anabantaria</taxon>
        <taxon>Synbranchiformes</taxon>
        <taxon>Mastacembelidae</taxon>
        <taxon>Mastacembelus</taxon>
    </lineage>
</organism>
<keyword evidence="7 9" id="KW-0675">Receptor</keyword>
<evidence type="ECO:0000256" key="10">
    <source>
        <dbReference type="SAM" id="MobiDB-lite"/>
    </source>
</evidence>
<evidence type="ECO:0000256" key="5">
    <source>
        <dbReference type="ARBA" id="ARBA00023125"/>
    </source>
</evidence>
<comment type="similarity">
    <text evidence="9">Belongs to the nuclear hormone receptor family.</text>
</comment>
<dbReference type="PROSITE" id="PS00031">
    <property type="entry name" value="NUCLEAR_REC_DBD_1"/>
    <property type="match status" value="1"/>
</dbReference>
<dbReference type="FunFam" id="1.10.565.10:FF:000024">
    <property type="entry name" value="Nuclear receptor subfamily 1 group I member 2"/>
    <property type="match status" value="1"/>
</dbReference>
<evidence type="ECO:0000256" key="4">
    <source>
        <dbReference type="ARBA" id="ARBA00023015"/>
    </source>
</evidence>
<dbReference type="GO" id="GO:0009636">
    <property type="term" value="P:response to toxic substance"/>
    <property type="evidence" value="ECO:0007669"/>
    <property type="project" value="Ensembl"/>
</dbReference>
<evidence type="ECO:0000256" key="9">
    <source>
        <dbReference type="RuleBase" id="RU004334"/>
    </source>
</evidence>
<keyword evidence="6 9" id="KW-0804">Transcription</keyword>
<evidence type="ECO:0000259" key="11">
    <source>
        <dbReference type="PROSITE" id="PS51030"/>
    </source>
</evidence>
<dbReference type="Gene3D" id="3.30.50.10">
    <property type="entry name" value="Erythroid Transcription Factor GATA-1, subunit A"/>
    <property type="match status" value="1"/>
</dbReference>
<dbReference type="PRINTS" id="PR00047">
    <property type="entry name" value="STROIDFINGER"/>
</dbReference>
<dbReference type="GO" id="GO:0005634">
    <property type="term" value="C:nucleus"/>
    <property type="evidence" value="ECO:0007669"/>
    <property type="project" value="UniProtKB-SubCell"/>
</dbReference>
<feature type="compositionally biased region" description="Acidic residues" evidence="10">
    <location>
        <begin position="19"/>
        <end position="30"/>
    </location>
</feature>
<evidence type="ECO:0000256" key="6">
    <source>
        <dbReference type="ARBA" id="ARBA00023163"/>
    </source>
</evidence>
<dbReference type="GO" id="GO:0003707">
    <property type="term" value="F:nuclear steroid receptor activity"/>
    <property type="evidence" value="ECO:0007669"/>
    <property type="project" value="Ensembl"/>
</dbReference>
<dbReference type="SMART" id="SM00399">
    <property type="entry name" value="ZnF_C4"/>
    <property type="match status" value="1"/>
</dbReference>
<keyword evidence="2 9" id="KW-0863">Zinc-finger</keyword>
<dbReference type="CDD" id="cd07156">
    <property type="entry name" value="NR_DBD_VDR_like"/>
    <property type="match status" value="1"/>
</dbReference>
<dbReference type="SUPFAM" id="SSF57716">
    <property type="entry name" value="Glucocorticoid receptor-like (DNA-binding domain)"/>
    <property type="match status" value="1"/>
</dbReference>
<sequence length="432" mass="49370">MSEKATGVQTSCEALTRQDEEDDEEGKVSEDEEPRACSVCGDLARGYHFNALTCEGCKGFFRRAIKRSTQLHCPFFNRCIITKNNRRSCQACRFRKCQAIGMRKEMVMSEEEVFERRIRIKKKKMLDAAIQLSSQQKETIQELLCGHRTTFDSEFSRFHGFRPIDRLVLPVKEYNQYARESFNLKANSPADTCASASACSCSCSYTSSLYFSFSFSSAKQENQEGTEAGKSSFFTALPHVMDLTTYMIQDIISFSKSLQDFRSLTIGDQISLLKGATFEIMQIRFNMVFNMKTSNWECGPITYCIDDAVRAGFQQLLLEPLLKFHHTLRTLGLQEEEYVLMQAMSLFSPDRSGVQQHDAIDKLYENLALTLKTWIECKRTDPDKHLLYPKVIACLTEMRTMAEEYSKQVLQIQDIQPGDISPLIIEVVSKSP</sequence>
<keyword evidence="8 9" id="KW-0539">Nucleus</keyword>
<reference evidence="13" key="1">
    <citation type="submission" date="2025-08" db="UniProtKB">
        <authorList>
            <consortium name="Ensembl"/>
        </authorList>
    </citation>
    <scope>IDENTIFICATION</scope>
</reference>
<comment type="subcellular location">
    <subcellularLocation>
        <location evidence="9">Nucleus</location>
    </subcellularLocation>
</comment>
<dbReference type="InterPro" id="IPR035500">
    <property type="entry name" value="NHR-like_dom_sf"/>
</dbReference>
<dbReference type="PROSITE" id="PS51843">
    <property type="entry name" value="NR_LBD"/>
    <property type="match status" value="1"/>
</dbReference>
<dbReference type="AlphaFoldDB" id="A0A3Q3M503"/>
<dbReference type="PANTHER" id="PTHR24082">
    <property type="entry name" value="NUCLEAR HORMONE RECEPTOR"/>
    <property type="match status" value="1"/>
</dbReference>
<dbReference type="OrthoDB" id="6355676at2759"/>
<reference evidence="13" key="2">
    <citation type="submission" date="2025-09" db="UniProtKB">
        <authorList>
            <consortium name="Ensembl"/>
        </authorList>
    </citation>
    <scope>IDENTIFICATION</scope>
</reference>
<dbReference type="CTD" id="8856"/>
<dbReference type="Proteomes" id="UP000261640">
    <property type="component" value="Unplaced"/>
</dbReference>
<keyword evidence="4 9" id="KW-0805">Transcription regulation</keyword>
<dbReference type="SUPFAM" id="SSF48508">
    <property type="entry name" value="Nuclear receptor ligand-binding domain"/>
    <property type="match status" value="1"/>
</dbReference>
<dbReference type="RefSeq" id="XP_026152335.1">
    <property type="nucleotide sequence ID" value="XM_026296550.1"/>
</dbReference>
<dbReference type="GO" id="GO:0030154">
    <property type="term" value="P:cell differentiation"/>
    <property type="evidence" value="ECO:0007669"/>
    <property type="project" value="TreeGrafter"/>
</dbReference>
<dbReference type="InterPro" id="IPR000536">
    <property type="entry name" value="Nucl_hrmn_rcpt_lig-bd"/>
</dbReference>
<dbReference type="Pfam" id="PF00104">
    <property type="entry name" value="Hormone_recep"/>
    <property type="match status" value="1"/>
</dbReference>
<feature type="domain" description="Nuclear receptor" evidence="11">
    <location>
        <begin position="34"/>
        <end position="109"/>
    </location>
</feature>
<dbReference type="GO" id="GO:0006366">
    <property type="term" value="P:transcription by RNA polymerase II"/>
    <property type="evidence" value="ECO:0007669"/>
    <property type="project" value="Ensembl"/>
</dbReference>
<evidence type="ECO:0000256" key="7">
    <source>
        <dbReference type="ARBA" id="ARBA00023170"/>
    </source>
</evidence>
<accession>A0A3Q3M503</accession>
<evidence type="ECO:0000256" key="1">
    <source>
        <dbReference type="ARBA" id="ARBA00022723"/>
    </source>
</evidence>
<feature type="region of interest" description="Disordered" evidence="10">
    <location>
        <begin position="1"/>
        <end position="30"/>
    </location>
</feature>
<name>A0A3Q3M503_9TELE</name>
<proteinExistence type="inferred from homology"/>
<dbReference type="InParanoid" id="A0A3Q3M503"/>
<protein>
    <submittedName>
        <fullName evidence="13">Nuclear receptor subfamily 1, group I, member 2</fullName>
    </submittedName>
</protein>
<dbReference type="PANTHER" id="PTHR24082:SF39">
    <property type="entry name" value="NUCLEAR RECEPTOR SUBFAMILY 1 GROUP I MEMBER 2"/>
    <property type="match status" value="1"/>
</dbReference>
<evidence type="ECO:0000313" key="14">
    <source>
        <dbReference type="Proteomes" id="UP000261640"/>
    </source>
</evidence>
<dbReference type="GO" id="GO:0008270">
    <property type="term" value="F:zinc ion binding"/>
    <property type="evidence" value="ECO:0007669"/>
    <property type="project" value="UniProtKB-KW"/>
</dbReference>
<evidence type="ECO:0000313" key="13">
    <source>
        <dbReference type="Ensembl" id="ENSMAMP00000022068.1"/>
    </source>
</evidence>
<dbReference type="InterPro" id="IPR013088">
    <property type="entry name" value="Znf_NHR/GATA"/>
</dbReference>